<feature type="binding site" evidence="5">
    <location>
        <position position="200"/>
    </location>
    <ligand>
        <name>ATP</name>
        <dbReference type="ChEBI" id="CHEBI:30616"/>
    </ligand>
</feature>
<proteinExistence type="inferred from homology"/>
<sequence>MNMAIFKNEGALTPDYVPDKLPFRDDQLKLLQTYFDSFIRMPGSIYVKAVMVGRSGSGKTVTSKKFGSYVRVASKGRVEFVHVSCALHRTSFSVLKTIGLALGLPVPRRGFSSEELLELILDDVTTKDKYAIIALDDVFYLLNYSGPDAIDALVRLGEEYSGKGYRFSLLLISQSESFMDQLNRGVKSSLGGAVIEFPPYTKDQIFEILLNRAREALKDSAYTEEILEMISDVAGVDPEDQAKSAMRGDARYALDILWRASKLAELNASPRIMPSHVREAVMQTLHGVREDELIGLSLHEKLLLLAIVNRLMRSSDTPYISIGDAEDEYEMICEQYGQEPRKHTQLWDYVKDMASRGILETRLSGKGMRGRTTFISIPTEPLETMKQAVESMVKRDLGD</sequence>
<feature type="binding site" evidence="5">
    <location>
        <begin position="57"/>
        <end position="61"/>
    </location>
    <ligand>
        <name>ATP</name>
        <dbReference type="ChEBI" id="CHEBI:30616"/>
    </ligand>
</feature>
<dbReference type="HAMAP" id="MF_01407">
    <property type="entry name" value="ORC1_type_DNA_replic_protein"/>
    <property type="match status" value="1"/>
</dbReference>
<comment type="caution">
    <text evidence="7">The sequence shown here is derived from an EMBL/GenBank/DDBJ whole genome shotgun (WGS) entry which is preliminary data.</text>
</comment>
<dbReference type="InterPro" id="IPR055237">
    <property type="entry name" value="Cdc6_lid"/>
</dbReference>
<keyword evidence="8" id="KW-1185">Reference proteome</keyword>
<dbReference type="GO" id="GO:0016887">
    <property type="term" value="F:ATP hydrolysis activity"/>
    <property type="evidence" value="ECO:0007669"/>
    <property type="project" value="InterPro"/>
</dbReference>
<evidence type="ECO:0000256" key="1">
    <source>
        <dbReference type="ARBA" id="ARBA00006184"/>
    </source>
</evidence>
<dbReference type="EMBL" id="BMNL01000002">
    <property type="protein sequence ID" value="GGP21035.1"/>
    <property type="molecule type" value="Genomic_DNA"/>
</dbReference>
<dbReference type="Pfam" id="PF22703">
    <property type="entry name" value="Cdc6_lid"/>
    <property type="match status" value="1"/>
</dbReference>
<comment type="function">
    <text evidence="5">Involved in regulation of DNA replication.</text>
</comment>
<dbReference type="PANTHER" id="PTHR10763:SF31">
    <property type="entry name" value="ORC1-TYPE DNA REPLICATION PROTEIN 2"/>
    <property type="match status" value="1"/>
</dbReference>
<dbReference type="CDD" id="cd08768">
    <property type="entry name" value="Cdc6_C"/>
    <property type="match status" value="1"/>
</dbReference>
<dbReference type="InterPro" id="IPR050311">
    <property type="entry name" value="ORC1/CDC6"/>
</dbReference>
<evidence type="ECO:0000313" key="7">
    <source>
        <dbReference type="EMBL" id="GGP21035.1"/>
    </source>
</evidence>
<comment type="similarity">
    <text evidence="1 5">Belongs to the CDC6/cdc18 family.</text>
</comment>
<organism evidence="7 8">
    <name type="scientific">Thermocladium modestius</name>
    <dbReference type="NCBI Taxonomy" id="62609"/>
    <lineage>
        <taxon>Archaea</taxon>
        <taxon>Thermoproteota</taxon>
        <taxon>Thermoprotei</taxon>
        <taxon>Thermoproteales</taxon>
        <taxon>Thermoproteaceae</taxon>
        <taxon>Thermocladium</taxon>
    </lineage>
</organism>
<dbReference type="Gene3D" id="1.10.10.10">
    <property type="entry name" value="Winged helix-like DNA-binding domain superfamily/Winged helix DNA-binding domain"/>
    <property type="match status" value="1"/>
</dbReference>
<gene>
    <name evidence="7" type="ORF">GCM10007981_11520</name>
</gene>
<evidence type="ECO:0000256" key="2">
    <source>
        <dbReference type="ARBA" id="ARBA00022705"/>
    </source>
</evidence>
<dbReference type="GO" id="GO:0051301">
    <property type="term" value="P:cell division"/>
    <property type="evidence" value="ECO:0007669"/>
    <property type="project" value="UniProtKB-KW"/>
</dbReference>
<dbReference type="SUPFAM" id="SSF52540">
    <property type="entry name" value="P-loop containing nucleoside triphosphate hydrolases"/>
    <property type="match status" value="1"/>
</dbReference>
<evidence type="ECO:0000256" key="3">
    <source>
        <dbReference type="ARBA" id="ARBA00022741"/>
    </source>
</evidence>
<dbReference type="InterPro" id="IPR036390">
    <property type="entry name" value="WH_DNA-bd_sf"/>
</dbReference>
<dbReference type="InterPro" id="IPR036388">
    <property type="entry name" value="WH-like_DNA-bd_sf"/>
</dbReference>
<dbReference type="Gene3D" id="3.40.50.300">
    <property type="entry name" value="P-loop containing nucleotide triphosphate hydrolases"/>
    <property type="match status" value="1"/>
</dbReference>
<evidence type="ECO:0000313" key="8">
    <source>
        <dbReference type="Proteomes" id="UP000610960"/>
    </source>
</evidence>
<evidence type="ECO:0000256" key="4">
    <source>
        <dbReference type="ARBA" id="ARBA00022840"/>
    </source>
</evidence>
<name>A0A830GTR2_9CREN</name>
<keyword evidence="4 5" id="KW-0067">ATP-binding</keyword>
<dbReference type="Gene3D" id="1.10.8.60">
    <property type="match status" value="1"/>
</dbReference>
<keyword evidence="3 5" id="KW-0547">Nucleotide-binding</keyword>
<dbReference type="SUPFAM" id="SSF46785">
    <property type="entry name" value="Winged helix' DNA-binding domain"/>
    <property type="match status" value="1"/>
</dbReference>
<reference evidence="7" key="2">
    <citation type="submission" date="2020-09" db="EMBL/GenBank/DDBJ databases">
        <authorList>
            <person name="Sun Q."/>
            <person name="Ohkuma M."/>
        </authorList>
    </citation>
    <scope>NUCLEOTIDE SEQUENCE</scope>
    <source>
        <strain evidence="7">JCM 10088</strain>
    </source>
</reference>
<dbReference type="Pfam" id="PF13401">
    <property type="entry name" value="AAA_22"/>
    <property type="match status" value="1"/>
</dbReference>
<keyword evidence="2 5" id="KW-0235">DNA replication</keyword>
<keyword evidence="7" id="KW-0132">Cell division</keyword>
<accession>A0A830GTR2</accession>
<keyword evidence="7" id="KW-0131">Cell cycle</keyword>
<dbReference type="InterPro" id="IPR015163">
    <property type="entry name" value="Cdc6_C"/>
</dbReference>
<dbReference type="Pfam" id="PF09079">
    <property type="entry name" value="WHD_Cdc6"/>
    <property type="match status" value="1"/>
</dbReference>
<reference evidence="7" key="1">
    <citation type="journal article" date="2014" name="Int. J. Syst. Evol. Microbiol.">
        <title>Complete genome sequence of Corynebacterium casei LMG S-19264T (=DSM 44701T), isolated from a smear-ripened cheese.</title>
        <authorList>
            <consortium name="US DOE Joint Genome Institute (JGI-PGF)"/>
            <person name="Walter F."/>
            <person name="Albersmeier A."/>
            <person name="Kalinowski J."/>
            <person name="Ruckert C."/>
        </authorList>
    </citation>
    <scope>NUCLEOTIDE SEQUENCE</scope>
    <source>
        <strain evidence="7">JCM 10088</strain>
    </source>
</reference>
<protein>
    <recommendedName>
        <fullName evidence="5">ORC1-type DNA replication protein</fullName>
    </recommendedName>
</protein>
<dbReference type="Proteomes" id="UP000610960">
    <property type="component" value="Unassembled WGS sequence"/>
</dbReference>
<evidence type="ECO:0000256" key="5">
    <source>
        <dbReference type="HAMAP-Rule" id="MF_01407"/>
    </source>
</evidence>
<dbReference type="PANTHER" id="PTHR10763">
    <property type="entry name" value="CELL DIVISION CONTROL PROTEIN 6-RELATED"/>
    <property type="match status" value="1"/>
</dbReference>
<evidence type="ECO:0000259" key="6">
    <source>
        <dbReference type="SMART" id="SM01074"/>
    </source>
</evidence>
<dbReference type="NCBIfam" id="TIGR02928">
    <property type="entry name" value="orc1/cdc6 family replication initiation protein"/>
    <property type="match status" value="1"/>
</dbReference>
<dbReference type="InterPro" id="IPR027417">
    <property type="entry name" value="P-loop_NTPase"/>
</dbReference>
<dbReference type="InterPro" id="IPR049945">
    <property type="entry name" value="AAA_22"/>
</dbReference>
<feature type="domain" description="Cdc6 C-terminal" evidence="6">
    <location>
        <begin position="304"/>
        <end position="388"/>
    </location>
</feature>
<dbReference type="AlphaFoldDB" id="A0A830GTR2"/>
<dbReference type="GO" id="GO:0005524">
    <property type="term" value="F:ATP binding"/>
    <property type="evidence" value="ECO:0007669"/>
    <property type="project" value="UniProtKB-UniRule"/>
</dbReference>
<dbReference type="InterPro" id="IPR014277">
    <property type="entry name" value="Orc1/Cdc6_arc"/>
</dbReference>
<dbReference type="NCBIfam" id="NF001623">
    <property type="entry name" value="PRK00411.1-1"/>
    <property type="match status" value="1"/>
</dbReference>
<feature type="binding site" evidence="5">
    <location>
        <position position="212"/>
    </location>
    <ligand>
        <name>ATP</name>
        <dbReference type="ChEBI" id="CHEBI:30616"/>
    </ligand>
</feature>
<dbReference type="GO" id="GO:0006260">
    <property type="term" value="P:DNA replication"/>
    <property type="evidence" value="ECO:0007669"/>
    <property type="project" value="UniProtKB-UniRule"/>
</dbReference>
<dbReference type="SMART" id="SM01074">
    <property type="entry name" value="Cdc6_C"/>
    <property type="match status" value="1"/>
</dbReference>